<name>A0A3M0LC68_HIRRU</name>
<sequence>MMFQIPRPGIQDCPILAWGDPNSQTWIQDSSILASDDDDPISQTWIQDSSIPAWDDVPDSQIWMQDSSIPVWDDVPNSRPGSTTAPSWLGMIQFPDLDPRQLHPGWDDVPNSQIWIQDSSILAWGDPNSQIWIHDSSILASYDVPNSRSGSRTAPSWLGMMFQVPRPGSRTAPSSSG</sequence>
<protein>
    <submittedName>
        <fullName evidence="2">Uncharacterized protein</fullName>
    </submittedName>
</protein>
<dbReference type="EMBL" id="QRBI01000031">
    <property type="protein sequence ID" value="RMC22771.1"/>
    <property type="molecule type" value="Genomic_DNA"/>
</dbReference>
<keyword evidence="3" id="KW-1185">Reference proteome</keyword>
<accession>A0A3M0LC68</accession>
<evidence type="ECO:0000256" key="1">
    <source>
        <dbReference type="SAM" id="MobiDB-lite"/>
    </source>
</evidence>
<feature type="region of interest" description="Disordered" evidence="1">
    <location>
        <begin position="158"/>
        <end position="177"/>
    </location>
</feature>
<dbReference type="Proteomes" id="UP000269221">
    <property type="component" value="Unassembled WGS sequence"/>
</dbReference>
<evidence type="ECO:0000313" key="3">
    <source>
        <dbReference type="Proteomes" id="UP000269221"/>
    </source>
</evidence>
<organism evidence="2 3">
    <name type="scientific">Hirundo rustica rustica</name>
    <dbReference type="NCBI Taxonomy" id="333673"/>
    <lineage>
        <taxon>Eukaryota</taxon>
        <taxon>Metazoa</taxon>
        <taxon>Chordata</taxon>
        <taxon>Craniata</taxon>
        <taxon>Vertebrata</taxon>
        <taxon>Euteleostomi</taxon>
        <taxon>Archelosauria</taxon>
        <taxon>Archosauria</taxon>
        <taxon>Dinosauria</taxon>
        <taxon>Saurischia</taxon>
        <taxon>Theropoda</taxon>
        <taxon>Coelurosauria</taxon>
        <taxon>Aves</taxon>
        <taxon>Neognathae</taxon>
        <taxon>Neoaves</taxon>
        <taxon>Telluraves</taxon>
        <taxon>Australaves</taxon>
        <taxon>Passeriformes</taxon>
        <taxon>Sylvioidea</taxon>
        <taxon>Hirundinidae</taxon>
        <taxon>Hirundo</taxon>
    </lineage>
</organism>
<comment type="caution">
    <text evidence="2">The sequence shown here is derived from an EMBL/GenBank/DDBJ whole genome shotgun (WGS) entry which is preliminary data.</text>
</comment>
<reference evidence="2 3" key="1">
    <citation type="submission" date="2018-07" db="EMBL/GenBank/DDBJ databases">
        <title>A high quality draft genome assembly of the barn swallow (H. rustica rustica).</title>
        <authorList>
            <person name="Formenti G."/>
            <person name="Chiara M."/>
            <person name="Poveda L."/>
            <person name="Francoijs K.-J."/>
            <person name="Bonisoli-Alquati A."/>
            <person name="Canova L."/>
            <person name="Gianfranceschi L."/>
            <person name="Horner D.S."/>
            <person name="Saino N."/>
        </authorList>
    </citation>
    <scope>NUCLEOTIDE SEQUENCE [LARGE SCALE GENOMIC DNA]</scope>
    <source>
        <strain evidence="2">Chelidonia</strain>
        <tissue evidence="2">Blood</tissue>
    </source>
</reference>
<evidence type="ECO:0000313" key="2">
    <source>
        <dbReference type="EMBL" id="RMC22771.1"/>
    </source>
</evidence>
<dbReference type="OrthoDB" id="10594210at2759"/>
<dbReference type="AlphaFoldDB" id="A0A3M0LC68"/>
<proteinExistence type="predicted"/>
<gene>
    <name evidence="2" type="ORF">DUI87_00219</name>
</gene>